<dbReference type="Proteomes" id="UP000186817">
    <property type="component" value="Unassembled WGS sequence"/>
</dbReference>
<sequence>MSWPRTTFDDQDGCRLFLQRLAASPLVRQNLPNAAAICQQDFSFRRHEREPIGSFLVRETLVHEEFVEALIRLHEDKVGISQKDRDFGLPPVQEHDYDESWHWWGDTEWDRPDPDADPAEGEPLPEGDDSGVHEGPPPATTGSSPSHRAEVGSQVDPQRESREKTTDKPKVVDELSMADSFILEVLRGWRLMQASGLTADERRDILASTKNSMEYSVIASALQNLWDDQLLGRGGGHHGHHQQAYTLEATDGWERESAYYQETEETEDPATQEQLQEAHQAEQVAESLALEANRTWAEAQRATQALRRDRGFGAVVSKGSGKCFNCGGNHFARNCPDRRHPNFGKGKGKAYAAEMDEMWNYYVGKGKGKSKGGKDAPRTVVAYLHGLEFNGLEMTASQTTSSTGISTAPEPHLGMIDSGATASAAPEAVVKGLINSVLTQDRAAKIEFDQSARPYFRFGNRRWGRALCRVHLRSHASGELRTFSLYILPNPDEYFKSGFDRSSLVPVLIGMDCLGKHGIGIMIDFASGLAMNTNETNPAIYQLPINHKGHYTFDIVDHLTKGCKSETGQVIVDTIRAKTKPKSKAAPVDRSRAVPADPRDPRMNQGQWPCYGHHVPGRAQSNAHGQWTHCAVCNVRLEYVPREGSHGQATKMDNPGMTLRMLGQLKNLMGNYKPTAAICLAMQRKIDAEEQLNTLIRDRIQERQMVETAIPNTATPTTTSTTPPAANPTSPGQTSLNPNSLDNGY</sequence>
<protein>
    <submittedName>
        <fullName evidence="2">Uncharacterized protein</fullName>
    </submittedName>
</protein>
<feature type="compositionally biased region" description="Basic and acidic residues" evidence="1">
    <location>
        <begin position="587"/>
        <end position="602"/>
    </location>
</feature>
<gene>
    <name evidence="2" type="ORF">AK812_SmicGene3636</name>
</gene>
<dbReference type="GO" id="GO:0004190">
    <property type="term" value="F:aspartic-type endopeptidase activity"/>
    <property type="evidence" value="ECO:0007669"/>
    <property type="project" value="InterPro"/>
</dbReference>
<feature type="region of interest" description="Disordered" evidence="1">
    <location>
        <begin position="106"/>
        <end position="170"/>
    </location>
</feature>
<evidence type="ECO:0000313" key="3">
    <source>
        <dbReference type="Proteomes" id="UP000186817"/>
    </source>
</evidence>
<dbReference type="GO" id="GO:0006508">
    <property type="term" value="P:proteolysis"/>
    <property type="evidence" value="ECO:0007669"/>
    <property type="project" value="InterPro"/>
</dbReference>
<feature type="compositionally biased region" description="Polar residues" evidence="1">
    <location>
        <begin position="732"/>
        <end position="745"/>
    </location>
</feature>
<dbReference type="EMBL" id="LSRX01000043">
    <property type="protein sequence ID" value="OLQ12414.1"/>
    <property type="molecule type" value="Genomic_DNA"/>
</dbReference>
<feature type="region of interest" description="Disordered" evidence="1">
    <location>
        <begin position="581"/>
        <end position="602"/>
    </location>
</feature>
<dbReference type="OrthoDB" id="421523at2759"/>
<keyword evidence="3" id="KW-1185">Reference proteome</keyword>
<dbReference type="PROSITE" id="PS00141">
    <property type="entry name" value="ASP_PROTEASE"/>
    <property type="match status" value="1"/>
</dbReference>
<reference evidence="2 3" key="1">
    <citation type="submission" date="2016-02" db="EMBL/GenBank/DDBJ databases">
        <title>Genome analysis of coral dinoflagellate symbionts highlights evolutionary adaptations to a symbiotic lifestyle.</title>
        <authorList>
            <person name="Aranda M."/>
            <person name="Li Y."/>
            <person name="Liew Y.J."/>
            <person name="Baumgarten S."/>
            <person name="Simakov O."/>
            <person name="Wilson M."/>
            <person name="Piel J."/>
            <person name="Ashoor H."/>
            <person name="Bougouffa S."/>
            <person name="Bajic V.B."/>
            <person name="Ryu T."/>
            <person name="Ravasi T."/>
            <person name="Bayer T."/>
            <person name="Micklem G."/>
            <person name="Kim H."/>
            <person name="Bhak J."/>
            <person name="Lajeunesse T.C."/>
            <person name="Voolstra C.R."/>
        </authorList>
    </citation>
    <scope>NUCLEOTIDE SEQUENCE [LARGE SCALE GENOMIC DNA]</scope>
    <source>
        <strain evidence="2 3">CCMP2467</strain>
    </source>
</reference>
<accession>A0A1Q9EY91</accession>
<evidence type="ECO:0000313" key="2">
    <source>
        <dbReference type="EMBL" id="OLQ12414.1"/>
    </source>
</evidence>
<feature type="region of interest" description="Disordered" evidence="1">
    <location>
        <begin position="708"/>
        <end position="745"/>
    </location>
</feature>
<proteinExistence type="predicted"/>
<dbReference type="AlphaFoldDB" id="A0A1Q9EY91"/>
<feature type="compositionally biased region" description="Basic and acidic residues" evidence="1">
    <location>
        <begin position="157"/>
        <end position="170"/>
    </location>
</feature>
<organism evidence="2 3">
    <name type="scientific">Symbiodinium microadriaticum</name>
    <name type="common">Dinoflagellate</name>
    <name type="synonym">Zooxanthella microadriatica</name>
    <dbReference type="NCBI Taxonomy" id="2951"/>
    <lineage>
        <taxon>Eukaryota</taxon>
        <taxon>Sar</taxon>
        <taxon>Alveolata</taxon>
        <taxon>Dinophyceae</taxon>
        <taxon>Suessiales</taxon>
        <taxon>Symbiodiniaceae</taxon>
        <taxon>Symbiodinium</taxon>
    </lineage>
</organism>
<dbReference type="InterPro" id="IPR001969">
    <property type="entry name" value="Aspartic_peptidase_AS"/>
</dbReference>
<evidence type="ECO:0000256" key="1">
    <source>
        <dbReference type="SAM" id="MobiDB-lite"/>
    </source>
</evidence>
<feature type="compositionally biased region" description="Acidic residues" evidence="1">
    <location>
        <begin position="115"/>
        <end position="129"/>
    </location>
</feature>
<name>A0A1Q9EY91_SYMMI</name>
<feature type="compositionally biased region" description="Low complexity" evidence="1">
    <location>
        <begin position="708"/>
        <end position="731"/>
    </location>
</feature>
<comment type="caution">
    <text evidence="2">The sequence shown here is derived from an EMBL/GenBank/DDBJ whole genome shotgun (WGS) entry which is preliminary data.</text>
</comment>